<keyword evidence="7" id="KW-1185">Reference proteome</keyword>
<dbReference type="PROSITE" id="PS00356">
    <property type="entry name" value="HTH_LACI_1"/>
    <property type="match status" value="1"/>
</dbReference>
<evidence type="ECO:0000256" key="4">
    <source>
        <dbReference type="SAM" id="MobiDB-lite"/>
    </source>
</evidence>
<dbReference type="InterPro" id="IPR046335">
    <property type="entry name" value="LacI/GalR-like_sensor"/>
</dbReference>
<dbReference type="CDD" id="cd01392">
    <property type="entry name" value="HTH_LacI"/>
    <property type="match status" value="1"/>
</dbReference>
<dbReference type="GO" id="GO:0003700">
    <property type="term" value="F:DNA-binding transcription factor activity"/>
    <property type="evidence" value="ECO:0007669"/>
    <property type="project" value="TreeGrafter"/>
</dbReference>
<comment type="caution">
    <text evidence="6">The sequence shown here is derived from an EMBL/GenBank/DDBJ whole genome shotgun (WGS) entry which is preliminary data.</text>
</comment>
<dbReference type="PANTHER" id="PTHR30146:SF33">
    <property type="entry name" value="TRANSCRIPTIONAL REGULATOR"/>
    <property type="match status" value="1"/>
</dbReference>
<feature type="domain" description="HTH lacI-type" evidence="5">
    <location>
        <begin position="65"/>
        <end position="119"/>
    </location>
</feature>
<accession>A0A6H9TA93</accession>
<keyword evidence="3" id="KW-0804">Transcription</keyword>
<organism evidence="6 7">
    <name type="scientific">Burkholderia latens</name>
    <dbReference type="NCBI Taxonomy" id="488446"/>
    <lineage>
        <taxon>Bacteria</taxon>
        <taxon>Pseudomonadati</taxon>
        <taxon>Pseudomonadota</taxon>
        <taxon>Betaproteobacteria</taxon>
        <taxon>Burkholderiales</taxon>
        <taxon>Burkholderiaceae</taxon>
        <taxon>Burkholderia</taxon>
        <taxon>Burkholderia cepacia complex</taxon>
    </lineage>
</organism>
<protein>
    <submittedName>
        <fullName evidence="6">LacI family DNA-binding transcriptional regulator</fullName>
    </submittedName>
</protein>
<dbReference type="Proteomes" id="UP000430232">
    <property type="component" value="Unassembled WGS sequence"/>
</dbReference>
<evidence type="ECO:0000256" key="3">
    <source>
        <dbReference type="ARBA" id="ARBA00023163"/>
    </source>
</evidence>
<evidence type="ECO:0000313" key="7">
    <source>
        <dbReference type="Proteomes" id="UP000430232"/>
    </source>
</evidence>
<dbReference type="CDD" id="cd01575">
    <property type="entry name" value="PBP1_GntR"/>
    <property type="match status" value="1"/>
</dbReference>
<evidence type="ECO:0000256" key="2">
    <source>
        <dbReference type="ARBA" id="ARBA00023125"/>
    </source>
</evidence>
<dbReference type="SUPFAM" id="SSF53822">
    <property type="entry name" value="Periplasmic binding protein-like I"/>
    <property type="match status" value="1"/>
</dbReference>
<evidence type="ECO:0000256" key="1">
    <source>
        <dbReference type="ARBA" id="ARBA00023015"/>
    </source>
</evidence>
<gene>
    <name evidence="6" type="ORF">F7R21_02465</name>
</gene>
<keyword evidence="1" id="KW-0805">Transcription regulation</keyword>
<dbReference type="InterPro" id="IPR000843">
    <property type="entry name" value="HTH_LacI"/>
</dbReference>
<proteinExistence type="predicted"/>
<sequence>MTAFTQRRNAVISSQRQIRAQRRDSGDQTQMMEIRRDAGKIRRPNLMADTFDNPDALLNSATRPATLRDVAELARVSFVTVSRVLNHPEKVSVSTAKRVRAAIRKTGYVPNLLAGGLAMQRSRLVIAIIPTFAHRPFISTLTELGLALEKGGYQLLVCQSGYSGDHEASLVESILMRRPDAIVLTTPLHSKPLKSMLKRRGIPVVETWQLHEHPVDAQVGFDHVAVGRAMGEFMARKGYGAVGLIWSGDVRAQLRRKGCVTALAGAGVKVVGTEIVPVPVSVRDGRRACSRLLDARRKPDAMICSIDLLAHGVLIEAQSRGIEVPRGLAIMGFGDLELSADLEPPLTTVRVDARKIGACAAAILLRRLGSEPAYADADSSVDVGFEIVPRGTA</sequence>
<dbReference type="PROSITE" id="PS50932">
    <property type="entry name" value="HTH_LACI_2"/>
    <property type="match status" value="1"/>
</dbReference>
<keyword evidence="2 6" id="KW-0238">DNA-binding</keyword>
<feature type="region of interest" description="Disordered" evidence="4">
    <location>
        <begin position="1"/>
        <end position="39"/>
    </location>
</feature>
<dbReference type="EMBL" id="VZOJ01000002">
    <property type="protein sequence ID" value="KAB0644678.1"/>
    <property type="molecule type" value="Genomic_DNA"/>
</dbReference>
<dbReference type="GO" id="GO:0000976">
    <property type="term" value="F:transcription cis-regulatory region binding"/>
    <property type="evidence" value="ECO:0007669"/>
    <property type="project" value="TreeGrafter"/>
</dbReference>
<dbReference type="InterPro" id="IPR028082">
    <property type="entry name" value="Peripla_BP_I"/>
</dbReference>
<dbReference type="Gene3D" id="1.10.260.40">
    <property type="entry name" value="lambda repressor-like DNA-binding domains"/>
    <property type="match status" value="1"/>
</dbReference>
<dbReference type="InterPro" id="IPR010982">
    <property type="entry name" value="Lambda_DNA-bd_dom_sf"/>
</dbReference>
<evidence type="ECO:0000313" key="6">
    <source>
        <dbReference type="EMBL" id="KAB0644678.1"/>
    </source>
</evidence>
<dbReference type="Pfam" id="PF13377">
    <property type="entry name" value="Peripla_BP_3"/>
    <property type="match status" value="1"/>
</dbReference>
<dbReference type="Pfam" id="PF00356">
    <property type="entry name" value="LacI"/>
    <property type="match status" value="1"/>
</dbReference>
<dbReference type="OrthoDB" id="8770688at2"/>
<dbReference type="Gene3D" id="3.40.50.2300">
    <property type="match status" value="2"/>
</dbReference>
<evidence type="ECO:0000259" key="5">
    <source>
        <dbReference type="PROSITE" id="PS50932"/>
    </source>
</evidence>
<name>A0A6H9TA93_9BURK</name>
<reference evidence="6 7" key="1">
    <citation type="submission" date="2019-09" db="EMBL/GenBank/DDBJ databases">
        <title>Draft genome sequences of 48 bacterial type strains from the CCUG.</title>
        <authorList>
            <person name="Tunovic T."/>
            <person name="Pineiro-Iglesias B."/>
            <person name="Unosson C."/>
            <person name="Inganas E."/>
            <person name="Ohlen M."/>
            <person name="Cardew S."/>
            <person name="Jensie-Markopoulos S."/>
            <person name="Salva-Serra F."/>
            <person name="Jaen-Luchoro D."/>
            <person name="Karlsson R."/>
            <person name="Svensson-Stadler L."/>
            <person name="Chun J."/>
            <person name="Moore E."/>
        </authorList>
    </citation>
    <scope>NUCLEOTIDE SEQUENCE [LARGE SCALE GENOMIC DNA]</scope>
    <source>
        <strain evidence="6 7">CCUG 54555</strain>
    </source>
</reference>
<dbReference type="PANTHER" id="PTHR30146">
    <property type="entry name" value="LACI-RELATED TRANSCRIPTIONAL REPRESSOR"/>
    <property type="match status" value="1"/>
</dbReference>
<dbReference type="SMART" id="SM00354">
    <property type="entry name" value="HTH_LACI"/>
    <property type="match status" value="1"/>
</dbReference>
<dbReference type="SUPFAM" id="SSF47413">
    <property type="entry name" value="lambda repressor-like DNA-binding domains"/>
    <property type="match status" value="1"/>
</dbReference>
<dbReference type="AlphaFoldDB" id="A0A6H9TA93"/>